<feature type="transmembrane region" description="Helical" evidence="1">
    <location>
        <begin position="37"/>
        <end position="54"/>
    </location>
</feature>
<reference evidence="3" key="3">
    <citation type="journal article" date="2011" name="PLoS ONE">
        <title>Genome sequence of a mesophilic hydrogenotrophic methanogen Methanocella paludicola, the first cultivated representative of the order Methanocellales.</title>
        <authorList>
            <person name="Sakai S."/>
            <person name="Takaki Y."/>
            <person name="Shimamura S."/>
            <person name="Sekine M."/>
            <person name="Tajima T."/>
            <person name="Kosugi H."/>
            <person name="Ichikawa N."/>
            <person name="Tasumi E."/>
            <person name="Hiraki A.T."/>
            <person name="Shimizu A."/>
            <person name="Kato Y."/>
            <person name="Nishiko R."/>
            <person name="Mori K."/>
            <person name="Fujita N."/>
            <person name="Imachi H."/>
            <person name="Takai K."/>
        </authorList>
    </citation>
    <scope>NUCLEOTIDE SEQUENCE [LARGE SCALE GENOMIC DNA]</scope>
    <source>
        <strain evidence="3">DSM 17711 / JCM 13418 / NBRC 101707 / SANAE</strain>
    </source>
</reference>
<evidence type="ECO:0000256" key="1">
    <source>
        <dbReference type="SAM" id="Phobius"/>
    </source>
</evidence>
<organism evidence="2 3">
    <name type="scientific">Methanocella paludicola (strain DSM 17711 / JCM 13418 / NBRC 101707 / SANAE)</name>
    <dbReference type="NCBI Taxonomy" id="304371"/>
    <lineage>
        <taxon>Archaea</taxon>
        <taxon>Methanobacteriati</taxon>
        <taxon>Methanobacteriota</taxon>
        <taxon>Stenosarchaea group</taxon>
        <taxon>Methanomicrobia</taxon>
        <taxon>Methanocellales</taxon>
        <taxon>Methanocellaceae</taxon>
        <taxon>Methanocella</taxon>
    </lineage>
</organism>
<gene>
    <name evidence="2" type="ordered locus">MCP_0499</name>
</gene>
<dbReference type="Proteomes" id="UP000001882">
    <property type="component" value="Chromosome"/>
</dbReference>
<sequence length="123" mass="12202">MPVSLSLRAAGILSVAVVLAASALYMPETVPADPYQATMRLSAGILLAWGSLSLSRSIGRTLLGNGGNGAFKALYCSGFVSAGAGLSGAASAFYAMNLPLAASLAAASFSGAGLMLLQFQKGG</sequence>
<dbReference type="KEGG" id="mpd:MCP_0499"/>
<evidence type="ECO:0000313" key="2">
    <source>
        <dbReference type="EMBL" id="BAI60571.1"/>
    </source>
</evidence>
<proteinExistence type="predicted"/>
<dbReference type="InParanoid" id="D1YVU9"/>
<reference evidence="2 3" key="1">
    <citation type="journal article" date="2007" name="Appl. Environ. Microbiol.">
        <title>Isolation of key methanogens for global methane emission from rice paddy fields: a novel isolate affiliated with the clone cluster rice cluster I.</title>
        <authorList>
            <person name="Sakai S."/>
            <person name="Imachi H."/>
            <person name="Sekiguchi Y."/>
            <person name="Ohashi A."/>
            <person name="Harada H."/>
            <person name="Kamagata Y."/>
        </authorList>
    </citation>
    <scope>NUCLEOTIDE SEQUENCE [LARGE SCALE GENOMIC DNA]</scope>
    <source>
        <strain evidence="3">DSM 17711 / JCM 13418 / NBRC 101707 / SANAE</strain>
    </source>
</reference>
<protein>
    <submittedName>
        <fullName evidence="2">Uncharacterized protein</fullName>
    </submittedName>
</protein>
<feature type="transmembrane region" description="Helical" evidence="1">
    <location>
        <begin position="7"/>
        <end position="25"/>
    </location>
</feature>
<feature type="transmembrane region" description="Helical" evidence="1">
    <location>
        <begin position="74"/>
        <end position="94"/>
    </location>
</feature>
<accession>D1YVU9</accession>
<dbReference type="AlphaFoldDB" id="D1YVU9"/>
<name>D1YVU9_METPS</name>
<dbReference type="GeneID" id="8683204"/>
<keyword evidence="3" id="KW-1185">Reference proteome</keyword>
<feature type="transmembrane region" description="Helical" evidence="1">
    <location>
        <begin position="100"/>
        <end position="119"/>
    </location>
</feature>
<dbReference type="EMBL" id="AP011532">
    <property type="protein sequence ID" value="BAI60571.1"/>
    <property type="molecule type" value="Genomic_DNA"/>
</dbReference>
<dbReference type="eggNOG" id="arCOG13214">
    <property type="taxonomic scope" value="Archaea"/>
</dbReference>
<dbReference type="RefSeq" id="WP_012899251.1">
    <property type="nucleotide sequence ID" value="NC_013665.1"/>
</dbReference>
<dbReference type="STRING" id="304371.MCP_0499"/>
<evidence type="ECO:0000313" key="3">
    <source>
        <dbReference type="Proteomes" id="UP000001882"/>
    </source>
</evidence>
<keyword evidence="1" id="KW-1133">Transmembrane helix</keyword>
<keyword evidence="1" id="KW-0472">Membrane</keyword>
<reference evidence="2 3" key="2">
    <citation type="journal article" date="2008" name="Int. J. Syst. Evol. Microbiol.">
        <title>Methanocella paludicola gen. nov., sp. nov., a methane-producing archaeon, the first isolate of the lineage 'Rice Cluster I', and proposal of the new archaeal order Methanocellales ord. nov.</title>
        <authorList>
            <person name="Sakai S."/>
            <person name="Imachi H."/>
            <person name="Hanada S."/>
            <person name="Ohashi A."/>
            <person name="Harada H."/>
            <person name="Kamagata Y."/>
        </authorList>
    </citation>
    <scope>NUCLEOTIDE SEQUENCE [LARGE SCALE GENOMIC DNA]</scope>
    <source>
        <strain evidence="3">DSM 17711 / JCM 13418 / NBRC 101707 / SANAE</strain>
    </source>
</reference>
<dbReference type="OrthoDB" id="386013at2157"/>
<keyword evidence="1" id="KW-0812">Transmembrane</keyword>